<keyword evidence="3" id="KW-0175">Coiled coil</keyword>
<dbReference type="GO" id="GO:0006508">
    <property type="term" value="P:proteolysis"/>
    <property type="evidence" value="ECO:0007669"/>
    <property type="project" value="UniProtKB-KW"/>
</dbReference>
<evidence type="ECO:0000256" key="1">
    <source>
        <dbReference type="ARBA" id="ARBA00022670"/>
    </source>
</evidence>
<feature type="active site" evidence="2">
    <location>
        <position position="702"/>
    </location>
</feature>
<evidence type="ECO:0000313" key="6">
    <source>
        <dbReference type="Proteomes" id="UP000189933"/>
    </source>
</evidence>
<dbReference type="InterPro" id="IPR046844">
    <property type="entry name" value="Lon-like_helical"/>
</dbReference>
<dbReference type="InterPro" id="IPR027417">
    <property type="entry name" value="P-loop_NTPase"/>
</dbReference>
<dbReference type="InterPro" id="IPR027065">
    <property type="entry name" value="Lon_Prtase"/>
</dbReference>
<dbReference type="OrthoDB" id="9758568at2"/>
<accession>A0A1T4S5N4</accession>
<dbReference type="Pfam" id="PF05362">
    <property type="entry name" value="Lon_C"/>
    <property type="match status" value="1"/>
</dbReference>
<dbReference type="EC" id="3.4.21.53" evidence="2"/>
<dbReference type="GO" id="GO:0004252">
    <property type="term" value="F:serine-type endopeptidase activity"/>
    <property type="evidence" value="ECO:0007669"/>
    <property type="project" value="UniProtKB-UniRule"/>
</dbReference>
<sequence>MNQESLKLTPRQLWRPCDASKLPFRDTTEVEPVGEVLGQQRAKQALEFGLKIRRPGYNIFVAGETGTGKLTYTRKVIEGQAAQEPRPQDWCYVYNFKKPSQPRAISLPAGLGKQFVRDMEDMVNSLKKEVPKAFDSENSQKKKTLLWQQFEQESELLYQQLEKMANQKGFSLHRTSEGFVSVPLLNGEPLTEEEYNKLDPGTRRDLEKDSSYLQEKLVEMVSKLKKLEKKYQQKEKQLEGQMALLAIGHLLADLKDKYRQYHQVVEYIKGIQEDIINNLESFKEPEKDEVGEQLAFLLGAKKGEDPYEKYKVNLLVDSSEVKGAPVVYEPNPTFTNLIGRIEYQNELGVLSTDHTKIKAGALHRANGGYLILQVKDVLANPAAWEALKRVLRNGEIRIENPTDHQGVAVITTLQPEPIPVQVKVVLTGSLEYYQLLHEYDEDFPKLFKIRAEFDDELVRSEENERAMAGFIAAQCQKNDLKPFAASGVARIIEYSSRLAEHQDKLSARFNEIVEIIFEAEAWATLAGAERVEAEHVETAIKEKVYRSNLYEEKLGELLAQGVILLDTSGSKVGQINGLAVLDTGDYSFGKPSRITANTYLGEEGIINIEREVRLSGRIHDKGVMILAGYLGARYAHRVPLCLSASLCFEQNYDGVDGDSASAAELYALLSSLANVPLRQDLAVTGSVNQKGEIQPIGGINEKIEGFYYTCKARGLTGTQGVIMPVQNVPNLMLNEEVVEAVAAGRFHLYAISTIDQGLELLTGLPAAEIHQRVEAQLQKYYNIISEMGDN</sequence>
<dbReference type="Gene3D" id="3.30.230.10">
    <property type="match status" value="1"/>
</dbReference>
<evidence type="ECO:0000256" key="3">
    <source>
        <dbReference type="SAM" id="Coils"/>
    </source>
</evidence>
<comment type="catalytic activity">
    <reaction evidence="2">
        <text>Hydrolysis of proteins in presence of ATP.</text>
        <dbReference type="EC" id="3.4.21.53"/>
    </reaction>
</comment>
<feature type="active site" evidence="2">
    <location>
        <position position="659"/>
    </location>
</feature>
<name>A0A1T4S5N4_9FIRM</name>
<feature type="domain" description="Lon proteolytic" evidence="4">
    <location>
        <begin position="569"/>
        <end position="764"/>
    </location>
</feature>
<dbReference type="PANTHER" id="PTHR10046">
    <property type="entry name" value="ATP DEPENDENT LON PROTEASE FAMILY MEMBER"/>
    <property type="match status" value="1"/>
</dbReference>
<dbReference type="InterPro" id="IPR025662">
    <property type="entry name" value="Sigma_54_int_dom_ATP-bd_1"/>
</dbReference>
<dbReference type="GO" id="GO:0030163">
    <property type="term" value="P:protein catabolic process"/>
    <property type="evidence" value="ECO:0007669"/>
    <property type="project" value="InterPro"/>
</dbReference>
<dbReference type="AlphaFoldDB" id="A0A1T4S5N4"/>
<dbReference type="GO" id="GO:0004176">
    <property type="term" value="F:ATP-dependent peptidase activity"/>
    <property type="evidence" value="ECO:0007669"/>
    <property type="project" value="UniProtKB-UniRule"/>
</dbReference>
<reference evidence="6" key="1">
    <citation type="submission" date="2017-02" db="EMBL/GenBank/DDBJ databases">
        <authorList>
            <person name="Varghese N."/>
            <person name="Submissions S."/>
        </authorList>
    </citation>
    <scope>NUCLEOTIDE SEQUENCE [LARGE SCALE GENOMIC DNA]</scope>
    <source>
        <strain evidence="6">DSM 16521</strain>
    </source>
</reference>
<organism evidence="5 6">
    <name type="scientific">Carboxydocella sporoproducens DSM 16521</name>
    <dbReference type="NCBI Taxonomy" id="1121270"/>
    <lineage>
        <taxon>Bacteria</taxon>
        <taxon>Bacillati</taxon>
        <taxon>Bacillota</taxon>
        <taxon>Clostridia</taxon>
        <taxon>Eubacteriales</taxon>
        <taxon>Clostridiales Family XVI. Incertae Sedis</taxon>
        <taxon>Carboxydocella</taxon>
    </lineage>
</organism>
<dbReference type="InterPro" id="IPR020568">
    <property type="entry name" value="Ribosomal_Su5_D2-typ_SF"/>
</dbReference>
<gene>
    <name evidence="5" type="ORF">SAMN02745885_02433</name>
</gene>
<dbReference type="PROSITE" id="PS51786">
    <property type="entry name" value="LON_PROTEOLYTIC"/>
    <property type="match status" value="1"/>
</dbReference>
<keyword evidence="2" id="KW-0720">Serine protease</keyword>
<evidence type="ECO:0000256" key="2">
    <source>
        <dbReference type="PROSITE-ProRule" id="PRU01122"/>
    </source>
</evidence>
<dbReference type="SUPFAM" id="SSF54211">
    <property type="entry name" value="Ribosomal protein S5 domain 2-like"/>
    <property type="match status" value="1"/>
</dbReference>
<dbReference type="Pfam" id="PF20437">
    <property type="entry name" value="LonC_helical"/>
    <property type="match status" value="1"/>
</dbReference>
<dbReference type="InterPro" id="IPR014721">
    <property type="entry name" value="Ribsml_uS5_D2-typ_fold_subgr"/>
</dbReference>
<dbReference type="PROSITE" id="PS00675">
    <property type="entry name" value="SIGMA54_INTERACT_1"/>
    <property type="match status" value="1"/>
</dbReference>
<dbReference type="InterPro" id="IPR046843">
    <property type="entry name" value="LonB_AAA-LID"/>
</dbReference>
<dbReference type="Proteomes" id="UP000189933">
    <property type="component" value="Unassembled WGS sequence"/>
</dbReference>
<dbReference type="Gene3D" id="1.10.8.60">
    <property type="match status" value="1"/>
</dbReference>
<evidence type="ECO:0000259" key="4">
    <source>
        <dbReference type="PROSITE" id="PS51786"/>
    </source>
</evidence>
<evidence type="ECO:0000313" key="5">
    <source>
        <dbReference type="EMBL" id="SKA23208.1"/>
    </source>
</evidence>
<dbReference type="RefSeq" id="WP_078666421.1">
    <property type="nucleotide sequence ID" value="NZ_FUXM01000043.1"/>
</dbReference>
<dbReference type="SUPFAM" id="SSF52540">
    <property type="entry name" value="P-loop containing nucleoside triphosphate hydrolases"/>
    <property type="match status" value="1"/>
</dbReference>
<comment type="similarity">
    <text evidence="2">Belongs to the peptidase S16 family.</text>
</comment>
<dbReference type="InterPro" id="IPR041699">
    <property type="entry name" value="AAA_32"/>
</dbReference>
<dbReference type="EMBL" id="FUXM01000043">
    <property type="protein sequence ID" value="SKA23208.1"/>
    <property type="molecule type" value="Genomic_DNA"/>
</dbReference>
<keyword evidence="2" id="KW-0378">Hydrolase</keyword>
<proteinExistence type="inferred from homology"/>
<keyword evidence="1 2" id="KW-0645">Protease</keyword>
<dbReference type="PRINTS" id="PR00830">
    <property type="entry name" value="ENDOLAPTASE"/>
</dbReference>
<dbReference type="Pfam" id="PF20436">
    <property type="entry name" value="LonB_AAA-LID"/>
    <property type="match status" value="1"/>
</dbReference>
<keyword evidence="6" id="KW-1185">Reference proteome</keyword>
<dbReference type="InterPro" id="IPR008269">
    <property type="entry name" value="Lon_proteolytic"/>
</dbReference>
<protein>
    <recommendedName>
        <fullName evidence="2">endopeptidase La</fullName>
        <ecNumber evidence="2">3.4.21.53</ecNumber>
    </recommendedName>
</protein>
<dbReference type="Gene3D" id="3.40.50.300">
    <property type="entry name" value="P-loop containing nucleotide triphosphate hydrolases"/>
    <property type="match status" value="2"/>
</dbReference>
<dbReference type="GO" id="GO:0005524">
    <property type="term" value="F:ATP binding"/>
    <property type="evidence" value="ECO:0007669"/>
    <property type="project" value="InterPro"/>
</dbReference>
<feature type="coiled-coil region" evidence="3">
    <location>
        <begin position="217"/>
        <end position="244"/>
    </location>
</feature>
<dbReference type="Pfam" id="PF13654">
    <property type="entry name" value="AAA_32"/>
    <property type="match status" value="1"/>
</dbReference>